<name>A0AAU7LT27_9BURK</name>
<organism evidence="1">
    <name type="scientific">Polaromonas hydrogenivorans</name>
    <dbReference type="NCBI Taxonomy" id="335476"/>
    <lineage>
        <taxon>Bacteria</taxon>
        <taxon>Pseudomonadati</taxon>
        <taxon>Pseudomonadota</taxon>
        <taxon>Betaproteobacteria</taxon>
        <taxon>Burkholderiales</taxon>
        <taxon>Comamonadaceae</taxon>
        <taxon>Polaromonas</taxon>
    </lineage>
</organism>
<dbReference type="SUPFAM" id="SSF54637">
    <property type="entry name" value="Thioesterase/thiol ester dehydrase-isomerase"/>
    <property type="match status" value="1"/>
</dbReference>
<gene>
    <name evidence="1" type="ORF">ABLV49_03010</name>
</gene>
<dbReference type="EC" id="3.1.2.-" evidence="1"/>
<dbReference type="CDD" id="cd00586">
    <property type="entry name" value="4HBT"/>
    <property type="match status" value="1"/>
</dbReference>
<dbReference type="GO" id="GO:0047617">
    <property type="term" value="F:fatty acyl-CoA hydrolase activity"/>
    <property type="evidence" value="ECO:0007669"/>
    <property type="project" value="TreeGrafter"/>
</dbReference>
<reference evidence="1" key="1">
    <citation type="submission" date="2024-05" db="EMBL/GenBank/DDBJ databases">
        <authorList>
            <person name="Bunk B."/>
            <person name="Swiderski J."/>
            <person name="Sproer C."/>
            <person name="Thiel V."/>
        </authorList>
    </citation>
    <scope>NUCLEOTIDE SEQUENCE</scope>
    <source>
        <strain evidence="1">DSM 17735</strain>
    </source>
</reference>
<dbReference type="PANTHER" id="PTHR31793:SF24">
    <property type="entry name" value="LONG-CHAIN ACYL-COA THIOESTERASE FADM"/>
    <property type="match status" value="1"/>
</dbReference>
<sequence>MKFTTEKLVRFHHCDPAGIVFYPQFYVLLHEVQEDFLAHIGFPEHKMVEGGTGVPIVDMKTEFLGMCRHGDVLTMTLELSRIGGASLGMHYEIHASAQAPGAPSALKLRADGVVVYSQVPHGKAVRIPDDLRDALLPYLQAHPETP</sequence>
<protein>
    <submittedName>
        <fullName evidence="1">Thioesterase family protein</fullName>
        <ecNumber evidence="1">3.1.2.-</ecNumber>
    </submittedName>
</protein>
<dbReference type="PANTHER" id="PTHR31793">
    <property type="entry name" value="4-HYDROXYBENZOYL-COA THIOESTERASE FAMILY MEMBER"/>
    <property type="match status" value="1"/>
</dbReference>
<proteinExistence type="predicted"/>
<dbReference type="RefSeq" id="WP_349280126.1">
    <property type="nucleotide sequence ID" value="NZ_CBCSCU010000031.1"/>
</dbReference>
<dbReference type="Pfam" id="PF13279">
    <property type="entry name" value="4HBT_2"/>
    <property type="match status" value="1"/>
</dbReference>
<dbReference type="EMBL" id="CP157675">
    <property type="protein sequence ID" value="XBP70796.1"/>
    <property type="molecule type" value="Genomic_DNA"/>
</dbReference>
<evidence type="ECO:0000313" key="1">
    <source>
        <dbReference type="EMBL" id="XBP70796.1"/>
    </source>
</evidence>
<dbReference type="AlphaFoldDB" id="A0AAU7LT27"/>
<accession>A0AAU7LT27</accession>
<dbReference type="Gene3D" id="3.10.129.10">
    <property type="entry name" value="Hotdog Thioesterase"/>
    <property type="match status" value="1"/>
</dbReference>
<dbReference type="InterPro" id="IPR029069">
    <property type="entry name" value="HotDog_dom_sf"/>
</dbReference>
<keyword evidence="1" id="KW-0378">Hydrolase</keyword>
<dbReference type="InterPro" id="IPR050563">
    <property type="entry name" value="4-hydroxybenzoyl-CoA_TE"/>
</dbReference>